<evidence type="ECO:0000313" key="1">
    <source>
        <dbReference type="EMBL" id="TFK93354.1"/>
    </source>
</evidence>
<reference evidence="1 2" key="1">
    <citation type="journal article" date="2019" name="Nat. Ecol. Evol.">
        <title>Megaphylogeny resolves global patterns of mushroom evolution.</title>
        <authorList>
            <person name="Varga T."/>
            <person name="Krizsan K."/>
            <person name="Foldi C."/>
            <person name="Dima B."/>
            <person name="Sanchez-Garcia M."/>
            <person name="Sanchez-Ramirez S."/>
            <person name="Szollosi G.J."/>
            <person name="Szarkandi J.G."/>
            <person name="Papp V."/>
            <person name="Albert L."/>
            <person name="Andreopoulos W."/>
            <person name="Angelini C."/>
            <person name="Antonin V."/>
            <person name="Barry K.W."/>
            <person name="Bougher N.L."/>
            <person name="Buchanan P."/>
            <person name="Buyck B."/>
            <person name="Bense V."/>
            <person name="Catcheside P."/>
            <person name="Chovatia M."/>
            <person name="Cooper J."/>
            <person name="Damon W."/>
            <person name="Desjardin D."/>
            <person name="Finy P."/>
            <person name="Geml J."/>
            <person name="Haridas S."/>
            <person name="Hughes K."/>
            <person name="Justo A."/>
            <person name="Karasinski D."/>
            <person name="Kautmanova I."/>
            <person name="Kiss B."/>
            <person name="Kocsube S."/>
            <person name="Kotiranta H."/>
            <person name="LaButti K.M."/>
            <person name="Lechner B.E."/>
            <person name="Liimatainen K."/>
            <person name="Lipzen A."/>
            <person name="Lukacs Z."/>
            <person name="Mihaltcheva S."/>
            <person name="Morgado L.N."/>
            <person name="Niskanen T."/>
            <person name="Noordeloos M.E."/>
            <person name="Ohm R.A."/>
            <person name="Ortiz-Santana B."/>
            <person name="Ovrebo C."/>
            <person name="Racz N."/>
            <person name="Riley R."/>
            <person name="Savchenko A."/>
            <person name="Shiryaev A."/>
            <person name="Soop K."/>
            <person name="Spirin V."/>
            <person name="Szebenyi C."/>
            <person name="Tomsovsky M."/>
            <person name="Tulloss R.E."/>
            <person name="Uehling J."/>
            <person name="Grigoriev I.V."/>
            <person name="Vagvolgyi C."/>
            <person name="Papp T."/>
            <person name="Martin F.M."/>
            <person name="Miettinen O."/>
            <person name="Hibbett D.S."/>
            <person name="Nagy L.G."/>
        </authorList>
    </citation>
    <scope>NUCLEOTIDE SEQUENCE [LARGE SCALE GENOMIC DNA]</scope>
    <source>
        <strain evidence="1 2">HHB13444</strain>
    </source>
</reference>
<gene>
    <name evidence="1" type="ORF">K466DRAFT_594475</name>
</gene>
<keyword evidence="2" id="KW-1185">Reference proteome</keyword>
<dbReference type="InParanoid" id="A0A5C3PU73"/>
<dbReference type="AlphaFoldDB" id="A0A5C3PU73"/>
<dbReference type="Proteomes" id="UP000308197">
    <property type="component" value="Unassembled WGS sequence"/>
</dbReference>
<sequence>MVFNTISRALREETVPSPVAGLMDMLERLPNSGTMSSGSSRSTASSDYLVAARFTHRATSPVIDSVSTEHLQGLRRTLRNLAKVAARASVQLNSVDAFALDDVQEIYAEVTGAYEELECCVLGGREAESHSSTVLPNSPAIVLQDSSPTQHDIAAEVAALAALCDPDLCANPITPRTHARYISAFTGATCETTFTGNTTVPSPTSSVTEPDVEGDIRELDALCDPQLCANPITPHTRARYIAIYTGTHIVPTSDPCEEELTLPANPTPRPWHYASSRSSALASASYRADISTPIFSTRK</sequence>
<accession>A0A5C3PU73</accession>
<dbReference type="EMBL" id="ML210983">
    <property type="protein sequence ID" value="TFK93354.1"/>
    <property type="molecule type" value="Genomic_DNA"/>
</dbReference>
<proteinExistence type="predicted"/>
<organism evidence="1 2">
    <name type="scientific">Polyporus arcularius HHB13444</name>
    <dbReference type="NCBI Taxonomy" id="1314778"/>
    <lineage>
        <taxon>Eukaryota</taxon>
        <taxon>Fungi</taxon>
        <taxon>Dikarya</taxon>
        <taxon>Basidiomycota</taxon>
        <taxon>Agaricomycotina</taxon>
        <taxon>Agaricomycetes</taxon>
        <taxon>Polyporales</taxon>
        <taxon>Polyporaceae</taxon>
        <taxon>Polyporus</taxon>
    </lineage>
</organism>
<name>A0A5C3PU73_9APHY</name>
<evidence type="ECO:0000313" key="2">
    <source>
        <dbReference type="Proteomes" id="UP000308197"/>
    </source>
</evidence>
<protein>
    <submittedName>
        <fullName evidence="1">Uncharacterized protein</fullName>
    </submittedName>
</protein>